<evidence type="ECO:0000313" key="3">
    <source>
        <dbReference type="Proteomes" id="UP001498398"/>
    </source>
</evidence>
<accession>A0ABR1J9R1</accession>
<dbReference type="EMBL" id="JBANRG010000031">
    <property type="protein sequence ID" value="KAK7451285.1"/>
    <property type="molecule type" value="Genomic_DNA"/>
</dbReference>
<evidence type="ECO:0000256" key="1">
    <source>
        <dbReference type="SAM" id="MobiDB-lite"/>
    </source>
</evidence>
<name>A0ABR1J9R1_9AGAR</name>
<gene>
    <name evidence="2" type="ORF">VKT23_012625</name>
</gene>
<proteinExistence type="predicted"/>
<dbReference type="Proteomes" id="UP001498398">
    <property type="component" value="Unassembled WGS sequence"/>
</dbReference>
<feature type="compositionally biased region" description="Polar residues" evidence="1">
    <location>
        <begin position="64"/>
        <end position="82"/>
    </location>
</feature>
<organism evidence="2 3">
    <name type="scientific">Marasmiellus scandens</name>
    <dbReference type="NCBI Taxonomy" id="2682957"/>
    <lineage>
        <taxon>Eukaryota</taxon>
        <taxon>Fungi</taxon>
        <taxon>Dikarya</taxon>
        <taxon>Basidiomycota</taxon>
        <taxon>Agaricomycotina</taxon>
        <taxon>Agaricomycetes</taxon>
        <taxon>Agaricomycetidae</taxon>
        <taxon>Agaricales</taxon>
        <taxon>Marasmiineae</taxon>
        <taxon>Omphalotaceae</taxon>
        <taxon>Marasmiellus</taxon>
    </lineage>
</organism>
<sequence>MAKFTTISVHAPRRARPPPVILYMALTDFASAPPKHPLLALEDISSTVPRRDCRHHPYARHSRSTSNIPASPTPDSGVNSDPNVPGSLPDPQVTTVAPIPAHRFKIQRPRGVHSMGRWQLLRSFAMGSQAKALSDFVTAAVVKDKMLDLNKSFEKQSEEKILALQNKVASTRYLQNLSHFHLG</sequence>
<evidence type="ECO:0000313" key="2">
    <source>
        <dbReference type="EMBL" id="KAK7451285.1"/>
    </source>
</evidence>
<keyword evidence="3" id="KW-1185">Reference proteome</keyword>
<comment type="caution">
    <text evidence="2">The sequence shown here is derived from an EMBL/GenBank/DDBJ whole genome shotgun (WGS) entry which is preliminary data.</text>
</comment>
<protein>
    <submittedName>
        <fullName evidence="2">Uncharacterized protein</fullName>
    </submittedName>
</protein>
<reference evidence="2 3" key="1">
    <citation type="submission" date="2024-01" db="EMBL/GenBank/DDBJ databases">
        <title>A draft genome for the cacao thread blight pathogen Marasmiellus scandens.</title>
        <authorList>
            <person name="Baruah I.K."/>
            <person name="Leung J."/>
            <person name="Bukari Y."/>
            <person name="Amoako-Attah I."/>
            <person name="Meinhardt L.W."/>
            <person name="Bailey B.A."/>
            <person name="Cohen S.P."/>
        </authorList>
    </citation>
    <scope>NUCLEOTIDE SEQUENCE [LARGE SCALE GENOMIC DNA]</scope>
    <source>
        <strain evidence="2 3">GH-19</strain>
    </source>
</reference>
<feature type="region of interest" description="Disordered" evidence="1">
    <location>
        <begin position="57"/>
        <end position="94"/>
    </location>
</feature>